<evidence type="ECO:0000256" key="2">
    <source>
        <dbReference type="ARBA" id="ARBA00022737"/>
    </source>
</evidence>
<dbReference type="PANTHER" id="PTHR11364">
    <property type="entry name" value="THIOSULFATE SULFERTANSFERASE"/>
    <property type="match status" value="1"/>
</dbReference>
<dbReference type="GO" id="GO:0004792">
    <property type="term" value="F:thiosulfate-cyanide sulfurtransferase activity"/>
    <property type="evidence" value="ECO:0007669"/>
    <property type="project" value="TreeGrafter"/>
</dbReference>
<dbReference type="EMBL" id="MRBO01000399">
    <property type="protein sequence ID" value="KAB2584813.1"/>
    <property type="molecule type" value="Genomic_DNA"/>
</dbReference>
<evidence type="ECO:0000256" key="1">
    <source>
        <dbReference type="ARBA" id="ARBA00022679"/>
    </source>
</evidence>
<protein>
    <submittedName>
        <fullName evidence="4">Ketopantoate reductase ApbA/PanE</fullName>
    </submittedName>
</protein>
<dbReference type="InterPro" id="IPR001763">
    <property type="entry name" value="Rhodanese-like_dom"/>
</dbReference>
<name>A0A0C2WHB0_RHOER</name>
<dbReference type="Proteomes" id="UP000325576">
    <property type="component" value="Unassembled WGS sequence"/>
</dbReference>
<comment type="caution">
    <text evidence="4">The sequence shown here is derived from an EMBL/GenBank/DDBJ whole genome shotgun (WGS) entry which is preliminary data.</text>
</comment>
<dbReference type="SUPFAM" id="SSF52821">
    <property type="entry name" value="Rhodanese/Cell cycle control phosphatase"/>
    <property type="match status" value="2"/>
</dbReference>
<evidence type="ECO:0000313" key="4">
    <source>
        <dbReference type="EMBL" id="KAB2584813.1"/>
    </source>
</evidence>
<dbReference type="RefSeq" id="WP_042950994.1">
    <property type="nucleotide sequence ID" value="NZ_JASHLJ010000003.1"/>
</dbReference>
<dbReference type="Pfam" id="PF00581">
    <property type="entry name" value="Rhodanese"/>
    <property type="match status" value="2"/>
</dbReference>
<organism evidence="4 5">
    <name type="scientific">Rhodococcus erythropolis</name>
    <name type="common">Arthrobacter picolinophilus</name>
    <dbReference type="NCBI Taxonomy" id="1833"/>
    <lineage>
        <taxon>Bacteria</taxon>
        <taxon>Bacillati</taxon>
        <taxon>Actinomycetota</taxon>
        <taxon>Actinomycetes</taxon>
        <taxon>Mycobacteriales</taxon>
        <taxon>Nocardiaceae</taxon>
        <taxon>Rhodococcus</taxon>
        <taxon>Rhodococcus erythropolis group</taxon>
    </lineage>
</organism>
<sequence>MPEAGGIERRAVIVSATELRELLRSDRTLVVVNVVRDNSEGGAGIITAPQSITLSINDFQSSGGGTEGNRPLPDLDAFGRTLNDLKVSADAHIVVYSSDSPLLAARAWFTLRWAGRSVRYLDGGSSAWASSRKPISTNDSMPVPPSTASTTLADAEGALRAASAGRLLDARGSSSFRAGHIPGSISAPATDLLDDNGFLLPDRELREYFHQFGIERGGTVVSYCGGGVAASHNALALAAVGISSAVYVASWSGWSADPERPVSTDIHHTPRNPDQR</sequence>
<dbReference type="PROSITE" id="PS50206">
    <property type="entry name" value="RHODANESE_3"/>
    <property type="match status" value="2"/>
</dbReference>
<proteinExistence type="predicted"/>
<evidence type="ECO:0000256" key="3">
    <source>
        <dbReference type="SAM" id="MobiDB-lite"/>
    </source>
</evidence>
<dbReference type="Gene3D" id="3.40.250.10">
    <property type="entry name" value="Rhodanese-like domain"/>
    <property type="match status" value="2"/>
</dbReference>
<dbReference type="PANTHER" id="PTHR11364:SF27">
    <property type="entry name" value="SULFURTRANSFERASE"/>
    <property type="match status" value="1"/>
</dbReference>
<feature type="region of interest" description="Disordered" evidence="3">
    <location>
        <begin position="125"/>
        <end position="149"/>
    </location>
</feature>
<dbReference type="AlphaFoldDB" id="A0A0C2WHB0"/>
<keyword evidence="1" id="KW-0808">Transferase</keyword>
<feature type="compositionally biased region" description="Polar residues" evidence="3">
    <location>
        <begin position="127"/>
        <end position="149"/>
    </location>
</feature>
<gene>
    <name evidence="4" type="ORF">BS297_13620</name>
</gene>
<dbReference type="InterPro" id="IPR045078">
    <property type="entry name" value="TST/MPST-like"/>
</dbReference>
<evidence type="ECO:0000313" key="5">
    <source>
        <dbReference type="Proteomes" id="UP000325576"/>
    </source>
</evidence>
<dbReference type="SMART" id="SM00450">
    <property type="entry name" value="RHOD"/>
    <property type="match status" value="2"/>
</dbReference>
<accession>A0A0C2WHB0</accession>
<dbReference type="InterPro" id="IPR036873">
    <property type="entry name" value="Rhodanese-like_dom_sf"/>
</dbReference>
<keyword evidence="2" id="KW-0677">Repeat</keyword>
<reference evidence="4 5" key="1">
    <citation type="journal article" date="2017" name="Poromechanics V (2013)">
        <title>Genomic Characterization of the Arsenic-Tolerant Actinobacterium, &lt;i&gt;Rhodococcus erythropolis&lt;/i&gt; S43.</title>
        <authorList>
            <person name="Retamal-Morales G."/>
            <person name="Mehnert M."/>
            <person name="Schwabe R."/>
            <person name="Tischler D."/>
            <person name="Schloemann M."/>
            <person name="Levican G.J."/>
        </authorList>
    </citation>
    <scope>NUCLEOTIDE SEQUENCE [LARGE SCALE GENOMIC DNA]</scope>
    <source>
        <strain evidence="4 5">S43</strain>
    </source>
</reference>